<feature type="non-terminal residue" evidence="4">
    <location>
        <position position="1"/>
    </location>
</feature>
<organism evidence="4 5">
    <name type="scientific">Symbiodinium pilosum</name>
    <name type="common">Dinoflagellate</name>
    <dbReference type="NCBI Taxonomy" id="2952"/>
    <lineage>
        <taxon>Eukaryota</taxon>
        <taxon>Sar</taxon>
        <taxon>Alveolata</taxon>
        <taxon>Dinophyceae</taxon>
        <taxon>Suessiales</taxon>
        <taxon>Symbiodiniaceae</taxon>
        <taxon>Symbiodinium</taxon>
    </lineage>
</organism>
<protein>
    <submittedName>
        <fullName evidence="4">Mei-9 protein</fullName>
    </submittedName>
</protein>
<dbReference type="GO" id="GO:0003684">
    <property type="term" value="F:damaged DNA binding"/>
    <property type="evidence" value="ECO:0007669"/>
    <property type="project" value="TreeGrafter"/>
</dbReference>
<sequence>VGNHKGFIRAISDMPDALTRGQGQLEKLMQRCFISDLEIWPRIRKDVQDCLRDEEWQQDVRQISLELPQDVKDIQAHILNIVQSTLVQLQKDPNLDLGHLQVRDSVSPAFEAELRQAI</sequence>
<dbReference type="GO" id="GO:0000724">
    <property type="term" value="P:double-strand break repair via homologous recombination"/>
    <property type="evidence" value="ECO:0007669"/>
    <property type="project" value="TreeGrafter"/>
</dbReference>
<evidence type="ECO:0000256" key="1">
    <source>
        <dbReference type="ARBA" id="ARBA00022763"/>
    </source>
</evidence>
<dbReference type="Proteomes" id="UP000649617">
    <property type="component" value="Unassembled WGS sequence"/>
</dbReference>
<evidence type="ECO:0000313" key="5">
    <source>
        <dbReference type="Proteomes" id="UP000649617"/>
    </source>
</evidence>
<name>A0A812XSC4_SYMPI</name>
<dbReference type="EMBL" id="CAJNIZ010046444">
    <property type="protein sequence ID" value="CAE7748693.1"/>
    <property type="molecule type" value="Genomic_DNA"/>
</dbReference>
<proteinExistence type="predicted"/>
<gene>
    <name evidence="4" type="primary">mei-9</name>
    <name evidence="4" type="ORF">SPIL2461_LOCUS21649</name>
</gene>
<keyword evidence="2" id="KW-0378">Hydrolase</keyword>
<dbReference type="PANTHER" id="PTHR10150">
    <property type="entry name" value="DNA REPAIR ENDONUCLEASE XPF"/>
    <property type="match status" value="1"/>
</dbReference>
<keyword evidence="5" id="KW-1185">Reference proteome</keyword>
<evidence type="ECO:0000313" key="4">
    <source>
        <dbReference type="EMBL" id="CAE7748693.1"/>
    </source>
</evidence>
<keyword evidence="3" id="KW-0234">DNA repair</keyword>
<dbReference type="GO" id="GO:1901255">
    <property type="term" value="P:nucleotide-excision repair involved in interstrand cross-link repair"/>
    <property type="evidence" value="ECO:0007669"/>
    <property type="project" value="TreeGrafter"/>
</dbReference>
<evidence type="ECO:0000256" key="3">
    <source>
        <dbReference type="ARBA" id="ARBA00023204"/>
    </source>
</evidence>
<keyword evidence="1" id="KW-0227">DNA damage</keyword>
<comment type="caution">
    <text evidence="4">The sequence shown here is derived from an EMBL/GenBank/DDBJ whole genome shotgun (WGS) entry which is preliminary data.</text>
</comment>
<reference evidence="4" key="1">
    <citation type="submission" date="2021-02" db="EMBL/GenBank/DDBJ databases">
        <authorList>
            <person name="Dougan E. K."/>
            <person name="Rhodes N."/>
            <person name="Thang M."/>
            <person name="Chan C."/>
        </authorList>
    </citation>
    <scope>NUCLEOTIDE SEQUENCE</scope>
</reference>
<accession>A0A812XSC4</accession>
<dbReference type="GO" id="GO:0000712">
    <property type="term" value="P:resolution of meiotic recombination intermediates"/>
    <property type="evidence" value="ECO:0007669"/>
    <property type="project" value="TreeGrafter"/>
</dbReference>
<dbReference type="GO" id="GO:0000014">
    <property type="term" value="F:single-stranded DNA endodeoxyribonuclease activity"/>
    <property type="evidence" value="ECO:0007669"/>
    <property type="project" value="TreeGrafter"/>
</dbReference>
<dbReference type="GO" id="GO:0000110">
    <property type="term" value="C:nucleotide-excision repair factor 1 complex"/>
    <property type="evidence" value="ECO:0007669"/>
    <property type="project" value="TreeGrafter"/>
</dbReference>
<dbReference type="PANTHER" id="PTHR10150:SF0">
    <property type="entry name" value="DNA REPAIR ENDONUCLEASE XPF"/>
    <property type="match status" value="1"/>
</dbReference>
<dbReference type="GO" id="GO:0003697">
    <property type="term" value="F:single-stranded DNA binding"/>
    <property type="evidence" value="ECO:0007669"/>
    <property type="project" value="TreeGrafter"/>
</dbReference>
<dbReference type="OrthoDB" id="361020at2759"/>
<evidence type="ECO:0000256" key="2">
    <source>
        <dbReference type="ARBA" id="ARBA00022801"/>
    </source>
</evidence>
<dbReference type="AlphaFoldDB" id="A0A812XSC4"/>